<protein>
    <submittedName>
        <fullName evidence="2">Uncharacterized protein</fullName>
    </submittedName>
</protein>
<feature type="compositionally biased region" description="Basic and acidic residues" evidence="1">
    <location>
        <begin position="105"/>
        <end position="114"/>
    </location>
</feature>
<sequence length="412" mass="44893">MNAENRLSHDRSMNDRPRTSPRNSDNSQVSSHHSYQGQSRRGDNSMNHSHAHSSIQQSVDNGISNRQSDSLPPSQRRSYRSRRRRDDDGARIPRQSIPSSQTTTKDNKSLKETQFDLEINSFPPLPGPGTSSSSSSTAGDIFDSKMSDVVKGTAKPQVREVKPQRVPSPVQVPSPPTPPPASTITSSSTMVTSTPLPQQAQKEDGGDSSCNSSNGSSLNGVSAVPSVVSSSNNSANVTTAPTDTRVPTPPVSPPKSNKSFVNSTESQQKLISEPAATRVVAVPTQTHVKVVDKQVMSVPVKLSYAQMVQRGRENEATAEFNQSEDSMNKADSSNQSSSSSNRANQTLKEQSQTIKPSSTANSKLPGKEQGSRKDNEAKDQRLNNSRRSKENRERRDRRRERSDRDGSRSSNK</sequence>
<dbReference type="Proteomes" id="UP001217089">
    <property type="component" value="Unassembled WGS sequence"/>
</dbReference>
<accession>A0ABQ9FXD3</accession>
<evidence type="ECO:0000313" key="3">
    <source>
        <dbReference type="Proteomes" id="UP001217089"/>
    </source>
</evidence>
<evidence type="ECO:0000256" key="1">
    <source>
        <dbReference type="SAM" id="MobiDB-lite"/>
    </source>
</evidence>
<feature type="compositionally biased region" description="Low complexity" evidence="1">
    <location>
        <begin position="182"/>
        <end position="194"/>
    </location>
</feature>
<feature type="compositionally biased region" description="Pro residues" evidence="1">
    <location>
        <begin position="170"/>
        <end position="181"/>
    </location>
</feature>
<comment type="caution">
    <text evidence="2">The sequence shown here is derived from an EMBL/GenBank/DDBJ whole genome shotgun (WGS) entry which is preliminary data.</text>
</comment>
<feature type="compositionally biased region" description="Polar residues" evidence="1">
    <location>
        <begin position="342"/>
        <end position="362"/>
    </location>
</feature>
<evidence type="ECO:0000313" key="2">
    <source>
        <dbReference type="EMBL" id="KAJ8320400.1"/>
    </source>
</evidence>
<feature type="compositionally biased region" description="Polar residues" evidence="1">
    <location>
        <begin position="254"/>
        <end position="270"/>
    </location>
</feature>
<feature type="region of interest" description="Disordered" evidence="1">
    <location>
        <begin position="1"/>
        <end position="272"/>
    </location>
</feature>
<feature type="compositionally biased region" description="Basic and acidic residues" evidence="1">
    <location>
        <begin position="365"/>
        <end position="412"/>
    </location>
</feature>
<feature type="compositionally biased region" description="Low complexity" evidence="1">
    <location>
        <begin position="332"/>
        <end position="341"/>
    </location>
</feature>
<name>A0ABQ9FXD3_TEGGR</name>
<dbReference type="EMBL" id="JARBDR010000141">
    <property type="protein sequence ID" value="KAJ8320400.1"/>
    <property type="molecule type" value="Genomic_DNA"/>
</dbReference>
<feature type="compositionally biased region" description="Low complexity" evidence="1">
    <location>
        <begin position="207"/>
        <end position="242"/>
    </location>
</feature>
<gene>
    <name evidence="2" type="ORF">KUTeg_001987</name>
</gene>
<feature type="compositionally biased region" description="Polar residues" evidence="1">
    <location>
        <begin position="20"/>
        <end position="71"/>
    </location>
</feature>
<feature type="compositionally biased region" description="Basic and acidic residues" evidence="1">
    <location>
        <begin position="1"/>
        <end position="18"/>
    </location>
</feature>
<feature type="compositionally biased region" description="Polar residues" evidence="1">
    <location>
        <begin position="319"/>
        <end position="331"/>
    </location>
</feature>
<proteinExistence type="predicted"/>
<feature type="region of interest" description="Disordered" evidence="1">
    <location>
        <begin position="311"/>
        <end position="412"/>
    </location>
</feature>
<reference evidence="2 3" key="1">
    <citation type="submission" date="2022-12" db="EMBL/GenBank/DDBJ databases">
        <title>Chromosome-level genome of Tegillarca granosa.</title>
        <authorList>
            <person name="Kim J."/>
        </authorList>
    </citation>
    <scope>NUCLEOTIDE SEQUENCE [LARGE SCALE GENOMIC DNA]</scope>
    <source>
        <strain evidence="2">Teg-2019</strain>
        <tissue evidence="2">Adductor muscle</tissue>
    </source>
</reference>
<organism evidence="2 3">
    <name type="scientific">Tegillarca granosa</name>
    <name type="common">Malaysian cockle</name>
    <name type="synonym">Anadara granosa</name>
    <dbReference type="NCBI Taxonomy" id="220873"/>
    <lineage>
        <taxon>Eukaryota</taxon>
        <taxon>Metazoa</taxon>
        <taxon>Spiralia</taxon>
        <taxon>Lophotrochozoa</taxon>
        <taxon>Mollusca</taxon>
        <taxon>Bivalvia</taxon>
        <taxon>Autobranchia</taxon>
        <taxon>Pteriomorphia</taxon>
        <taxon>Arcoida</taxon>
        <taxon>Arcoidea</taxon>
        <taxon>Arcidae</taxon>
        <taxon>Tegillarca</taxon>
    </lineage>
</organism>
<keyword evidence="3" id="KW-1185">Reference proteome</keyword>